<evidence type="ECO:0000313" key="9">
    <source>
        <dbReference type="Proteomes" id="UP000886741"/>
    </source>
</evidence>
<dbReference type="InterPro" id="IPR051310">
    <property type="entry name" value="MCP_chemotaxis"/>
</dbReference>
<dbReference type="Gene3D" id="6.10.340.10">
    <property type="match status" value="1"/>
</dbReference>
<keyword evidence="5" id="KW-0472">Membrane</keyword>
<dbReference type="AlphaFoldDB" id="A0A9D1JU86"/>
<feature type="compositionally biased region" description="Low complexity" evidence="4">
    <location>
        <begin position="564"/>
        <end position="575"/>
    </location>
</feature>
<comment type="similarity">
    <text evidence="2">Belongs to the methyl-accepting chemotaxis (MCP) protein family.</text>
</comment>
<dbReference type="Gene3D" id="1.10.287.950">
    <property type="entry name" value="Methyl-accepting chemotaxis protein"/>
    <property type="match status" value="1"/>
</dbReference>
<dbReference type="PROSITE" id="PS50885">
    <property type="entry name" value="HAMP"/>
    <property type="match status" value="1"/>
</dbReference>
<proteinExistence type="inferred from homology"/>
<organism evidence="8 9">
    <name type="scientific">Candidatus Avoscillospira avistercoris</name>
    <dbReference type="NCBI Taxonomy" id="2840707"/>
    <lineage>
        <taxon>Bacteria</taxon>
        <taxon>Bacillati</taxon>
        <taxon>Bacillota</taxon>
        <taxon>Clostridia</taxon>
        <taxon>Eubacteriales</taxon>
        <taxon>Oscillospiraceae</taxon>
        <taxon>Oscillospiraceae incertae sedis</taxon>
        <taxon>Candidatus Avoscillospira</taxon>
    </lineage>
</organism>
<evidence type="ECO:0000256" key="1">
    <source>
        <dbReference type="ARBA" id="ARBA00022500"/>
    </source>
</evidence>
<name>A0A9D1JU86_9FIRM</name>
<reference evidence="8" key="1">
    <citation type="submission" date="2020-10" db="EMBL/GenBank/DDBJ databases">
        <authorList>
            <person name="Gilroy R."/>
        </authorList>
    </citation>
    <scope>NUCLEOTIDE SEQUENCE</scope>
    <source>
        <strain evidence="8">ChiBcec16-1751</strain>
    </source>
</reference>
<dbReference type="GO" id="GO:0005886">
    <property type="term" value="C:plasma membrane"/>
    <property type="evidence" value="ECO:0007669"/>
    <property type="project" value="TreeGrafter"/>
</dbReference>
<keyword evidence="1" id="KW-0145">Chemotaxis</keyword>
<comment type="caution">
    <text evidence="8">The sequence shown here is derived from an EMBL/GenBank/DDBJ whole genome shotgun (WGS) entry which is preliminary data.</text>
</comment>
<dbReference type="PANTHER" id="PTHR43531:SF11">
    <property type="entry name" value="METHYL-ACCEPTING CHEMOTAXIS PROTEIN 3"/>
    <property type="match status" value="1"/>
</dbReference>
<dbReference type="GO" id="GO:0004888">
    <property type="term" value="F:transmembrane signaling receptor activity"/>
    <property type="evidence" value="ECO:0007669"/>
    <property type="project" value="TreeGrafter"/>
</dbReference>
<evidence type="ECO:0000313" key="8">
    <source>
        <dbReference type="EMBL" id="HIS65887.1"/>
    </source>
</evidence>
<evidence type="ECO:0000259" key="7">
    <source>
        <dbReference type="PROSITE" id="PS50885"/>
    </source>
</evidence>
<sequence>MFHKTKIKTYLLTIFSIIIVLATIICALGVAGLRNIRANTNVLTNQIIASSIAVKDCRIATNSAARDLREMIIALSVNDTQSIPQLKSSVQSSLEEVQKNIDLFAEIYGTADGLSQKYQNAFDNWTAIASHVMEHVEEGNVTEAADVVINECSPALVELRSISEELDSSVSSLKSAQETTVMNNLRVFIIVLIVFFVLALGISLYVAFNTTYQLNNVLSQIYKAADDLSQGKLSAHVEYDGANEFGEVARRLNFSFSELNKYISAIDYGMSEFASGNFSCECPLPFQGDFANIQHSIENFQDKLCVALGDLGTSAAQVNAGSDQVADGAQALAQGATEQASSVEELSAAIGEITSRINDTAEFSRKANQLGQTARETVIRGKDEMTQLLSAIRDIAAAANNIQSIIKVIDDIAFQTNILALNAAVEAARAGNAGKGFAVVADEVRSLAQKSADAAQETTGLIKNSLQHVSRGEEIAHRTDTAFNDVATSAEDILRMIEKIAHASSEQADAISQISVGIDQISSVVQTNSATAEESAAASQQLSSQASLMKNLLDQFRIKGVSATSGAAATDSGDSCPRVPQSAGYVSDKY</sequence>
<dbReference type="FunFam" id="1.10.287.950:FF:000001">
    <property type="entry name" value="Methyl-accepting chemotaxis sensory transducer"/>
    <property type="match status" value="1"/>
</dbReference>
<keyword evidence="3" id="KW-0807">Transducer</keyword>
<accession>A0A9D1JU86</accession>
<dbReference type="PROSITE" id="PS50111">
    <property type="entry name" value="CHEMOTAXIS_TRANSDUC_2"/>
    <property type="match status" value="1"/>
</dbReference>
<protein>
    <submittedName>
        <fullName evidence="8">Tar ligand binding domain-containing protein</fullName>
    </submittedName>
</protein>
<dbReference type="PANTHER" id="PTHR43531">
    <property type="entry name" value="PROTEIN ICFG"/>
    <property type="match status" value="1"/>
</dbReference>
<dbReference type="InterPro" id="IPR004089">
    <property type="entry name" value="MCPsignal_dom"/>
</dbReference>
<reference evidence="8" key="2">
    <citation type="journal article" date="2021" name="PeerJ">
        <title>Extensive microbial diversity within the chicken gut microbiome revealed by metagenomics and culture.</title>
        <authorList>
            <person name="Gilroy R."/>
            <person name="Ravi A."/>
            <person name="Getino M."/>
            <person name="Pursley I."/>
            <person name="Horton D.L."/>
            <person name="Alikhan N.F."/>
            <person name="Baker D."/>
            <person name="Gharbi K."/>
            <person name="Hall N."/>
            <person name="Watson M."/>
            <person name="Adriaenssens E.M."/>
            <person name="Foster-Nyarko E."/>
            <person name="Jarju S."/>
            <person name="Secka A."/>
            <person name="Antonio M."/>
            <person name="Oren A."/>
            <person name="Chaudhuri R.R."/>
            <person name="La Ragione R."/>
            <person name="Hildebrand F."/>
            <person name="Pallen M.J."/>
        </authorList>
    </citation>
    <scope>NUCLEOTIDE SEQUENCE</scope>
    <source>
        <strain evidence="8">ChiBcec16-1751</strain>
    </source>
</reference>
<feature type="domain" description="Methyl-accepting transducer" evidence="6">
    <location>
        <begin position="314"/>
        <end position="543"/>
    </location>
</feature>
<keyword evidence="5" id="KW-0812">Transmembrane</keyword>
<dbReference type="GO" id="GO:0007165">
    <property type="term" value="P:signal transduction"/>
    <property type="evidence" value="ECO:0007669"/>
    <property type="project" value="UniProtKB-KW"/>
</dbReference>
<dbReference type="CDD" id="cd11386">
    <property type="entry name" value="MCP_signal"/>
    <property type="match status" value="1"/>
</dbReference>
<dbReference type="EMBL" id="DVJJ01000172">
    <property type="protein sequence ID" value="HIS65887.1"/>
    <property type="molecule type" value="Genomic_DNA"/>
</dbReference>
<evidence type="ECO:0000256" key="2">
    <source>
        <dbReference type="ARBA" id="ARBA00029447"/>
    </source>
</evidence>
<dbReference type="InterPro" id="IPR024478">
    <property type="entry name" value="HlyB_4HB_MCP"/>
</dbReference>
<evidence type="ECO:0000256" key="5">
    <source>
        <dbReference type="SAM" id="Phobius"/>
    </source>
</evidence>
<feature type="region of interest" description="Disordered" evidence="4">
    <location>
        <begin position="564"/>
        <end position="590"/>
    </location>
</feature>
<dbReference type="Proteomes" id="UP000886741">
    <property type="component" value="Unassembled WGS sequence"/>
</dbReference>
<evidence type="ECO:0000256" key="3">
    <source>
        <dbReference type="PROSITE-ProRule" id="PRU00284"/>
    </source>
</evidence>
<gene>
    <name evidence="8" type="ORF">IAA83_11080</name>
</gene>
<dbReference type="GO" id="GO:0006935">
    <property type="term" value="P:chemotaxis"/>
    <property type="evidence" value="ECO:0007669"/>
    <property type="project" value="UniProtKB-KW"/>
</dbReference>
<evidence type="ECO:0000259" key="6">
    <source>
        <dbReference type="PROSITE" id="PS50111"/>
    </source>
</evidence>
<feature type="transmembrane region" description="Helical" evidence="5">
    <location>
        <begin position="12"/>
        <end position="33"/>
    </location>
</feature>
<dbReference type="InterPro" id="IPR003660">
    <property type="entry name" value="HAMP_dom"/>
</dbReference>
<feature type="transmembrane region" description="Helical" evidence="5">
    <location>
        <begin position="187"/>
        <end position="208"/>
    </location>
</feature>
<feature type="domain" description="HAMP" evidence="7">
    <location>
        <begin position="212"/>
        <end position="264"/>
    </location>
</feature>
<dbReference type="Pfam" id="PF00015">
    <property type="entry name" value="MCPsignal"/>
    <property type="match status" value="1"/>
</dbReference>
<keyword evidence="5" id="KW-1133">Transmembrane helix</keyword>
<dbReference type="SMART" id="SM00283">
    <property type="entry name" value="MA"/>
    <property type="match status" value="1"/>
</dbReference>
<dbReference type="Pfam" id="PF12729">
    <property type="entry name" value="4HB_MCP_1"/>
    <property type="match status" value="1"/>
</dbReference>
<evidence type="ECO:0000256" key="4">
    <source>
        <dbReference type="SAM" id="MobiDB-lite"/>
    </source>
</evidence>
<dbReference type="Pfam" id="PF00672">
    <property type="entry name" value="HAMP"/>
    <property type="match status" value="1"/>
</dbReference>
<dbReference type="SUPFAM" id="SSF58104">
    <property type="entry name" value="Methyl-accepting chemotaxis protein (MCP) signaling domain"/>
    <property type="match status" value="1"/>
</dbReference>